<dbReference type="EMBL" id="MVGC01000060">
    <property type="protein sequence ID" value="RJE25029.1"/>
    <property type="molecule type" value="Genomic_DNA"/>
</dbReference>
<name>A0A3A2ZPA9_9EURO</name>
<dbReference type="STRING" id="2070753.A0A3A2ZPA9"/>
<comment type="subcellular location">
    <subcellularLocation>
        <location evidence="1">Membrane</location>
        <topology evidence="1">Multi-pass membrane protein</topology>
    </subcellularLocation>
</comment>
<dbReference type="OrthoDB" id="444631at2759"/>
<proteinExistence type="inferred from homology"/>
<keyword evidence="9" id="KW-1185">Reference proteome</keyword>
<evidence type="ECO:0000256" key="5">
    <source>
        <dbReference type="ARBA" id="ARBA00038359"/>
    </source>
</evidence>
<dbReference type="Pfam" id="PF20684">
    <property type="entry name" value="Fung_rhodopsin"/>
    <property type="match status" value="1"/>
</dbReference>
<keyword evidence="3 6" id="KW-1133">Transmembrane helix</keyword>
<dbReference type="AlphaFoldDB" id="A0A3A2ZPA9"/>
<evidence type="ECO:0000259" key="7">
    <source>
        <dbReference type="Pfam" id="PF20684"/>
    </source>
</evidence>
<gene>
    <name evidence="8" type="ORF">PHISCL_02622</name>
</gene>
<evidence type="ECO:0000256" key="2">
    <source>
        <dbReference type="ARBA" id="ARBA00022692"/>
    </source>
</evidence>
<feature type="domain" description="Rhodopsin" evidence="7">
    <location>
        <begin position="2"/>
        <end position="142"/>
    </location>
</feature>
<dbReference type="InterPro" id="IPR052337">
    <property type="entry name" value="SAT4-like"/>
</dbReference>
<accession>A0A3A2ZPA9</accession>
<feature type="transmembrane region" description="Helical" evidence="6">
    <location>
        <begin position="79"/>
        <end position="99"/>
    </location>
</feature>
<evidence type="ECO:0000313" key="8">
    <source>
        <dbReference type="EMBL" id="RJE25029.1"/>
    </source>
</evidence>
<dbReference type="Proteomes" id="UP000266188">
    <property type="component" value="Unassembled WGS sequence"/>
</dbReference>
<evidence type="ECO:0000256" key="6">
    <source>
        <dbReference type="SAM" id="Phobius"/>
    </source>
</evidence>
<evidence type="ECO:0000313" key="9">
    <source>
        <dbReference type="Proteomes" id="UP000266188"/>
    </source>
</evidence>
<dbReference type="PANTHER" id="PTHR33048">
    <property type="entry name" value="PTH11-LIKE INTEGRAL MEMBRANE PROTEIN (AFU_ORTHOLOGUE AFUA_5G11245)"/>
    <property type="match status" value="1"/>
</dbReference>
<sequence length="243" mass="27009">MSIVMIAVVAPQAIANTLTAAFQCSPIRKAWASTIPGKCVNINAYYLANAALNIFTDILTYSLPMKVIFTLRVPRKQNIALGFILCLGLLACVSSIIRITYIPVMLSSPDATYVISEAMYWSVIETNVGIFAASAPSFTAIASRFLPRIIGEYSGRKISGRWHGSSFGRKQESGFSKVREPNTIRMGPYQRREAGTEVRVDHPTNSSIERIIVPEKIMTRTQITTSVDASHYFKDPYRSFDRI</sequence>
<evidence type="ECO:0000256" key="3">
    <source>
        <dbReference type="ARBA" id="ARBA00022989"/>
    </source>
</evidence>
<dbReference type="GO" id="GO:0016020">
    <property type="term" value="C:membrane"/>
    <property type="evidence" value="ECO:0007669"/>
    <property type="project" value="UniProtKB-SubCell"/>
</dbReference>
<reference evidence="9" key="1">
    <citation type="submission" date="2017-02" db="EMBL/GenBank/DDBJ databases">
        <authorList>
            <person name="Tafer H."/>
            <person name="Lopandic K."/>
        </authorList>
    </citation>
    <scope>NUCLEOTIDE SEQUENCE [LARGE SCALE GENOMIC DNA]</scope>
    <source>
        <strain evidence="9">CBS 366.77</strain>
    </source>
</reference>
<keyword evidence="4 6" id="KW-0472">Membrane</keyword>
<organism evidence="8 9">
    <name type="scientific">Aspergillus sclerotialis</name>
    <dbReference type="NCBI Taxonomy" id="2070753"/>
    <lineage>
        <taxon>Eukaryota</taxon>
        <taxon>Fungi</taxon>
        <taxon>Dikarya</taxon>
        <taxon>Ascomycota</taxon>
        <taxon>Pezizomycotina</taxon>
        <taxon>Eurotiomycetes</taxon>
        <taxon>Eurotiomycetidae</taxon>
        <taxon>Eurotiales</taxon>
        <taxon>Aspergillaceae</taxon>
        <taxon>Aspergillus</taxon>
        <taxon>Aspergillus subgen. Polypaecilum</taxon>
    </lineage>
</organism>
<protein>
    <submittedName>
        <fullName evidence="8">Integral membrane protein</fullName>
    </submittedName>
</protein>
<dbReference type="PANTHER" id="PTHR33048:SF114">
    <property type="entry name" value="MEMBRANE PROTEIN PTH11-LIKE, PUTATIVE (AFU_ORTHOLOGUE AFUA_7G06620)-RELATED"/>
    <property type="match status" value="1"/>
</dbReference>
<comment type="caution">
    <text evidence="8">The sequence shown here is derived from an EMBL/GenBank/DDBJ whole genome shotgun (WGS) entry which is preliminary data.</text>
</comment>
<keyword evidence="2 6" id="KW-0812">Transmembrane</keyword>
<dbReference type="InterPro" id="IPR049326">
    <property type="entry name" value="Rhodopsin_dom_fungi"/>
</dbReference>
<evidence type="ECO:0000256" key="4">
    <source>
        <dbReference type="ARBA" id="ARBA00023136"/>
    </source>
</evidence>
<comment type="similarity">
    <text evidence="5">Belongs to the SAT4 family.</text>
</comment>
<evidence type="ECO:0000256" key="1">
    <source>
        <dbReference type="ARBA" id="ARBA00004141"/>
    </source>
</evidence>